<dbReference type="Proteomes" id="UP001165565">
    <property type="component" value="Unassembled WGS sequence"/>
</dbReference>
<keyword evidence="2" id="KW-0472">Membrane</keyword>
<name>A0AA41Z9N1_9SPHN</name>
<feature type="transmembrane region" description="Helical" evidence="2">
    <location>
        <begin position="60"/>
        <end position="85"/>
    </location>
</feature>
<keyword evidence="2" id="KW-1133">Transmembrane helix</keyword>
<organism evidence="3 4">
    <name type="scientific">Sphingomonas lycopersici</name>
    <dbReference type="NCBI Taxonomy" id="2951807"/>
    <lineage>
        <taxon>Bacteria</taxon>
        <taxon>Pseudomonadati</taxon>
        <taxon>Pseudomonadota</taxon>
        <taxon>Alphaproteobacteria</taxon>
        <taxon>Sphingomonadales</taxon>
        <taxon>Sphingomonadaceae</taxon>
        <taxon>Sphingomonas</taxon>
    </lineage>
</organism>
<gene>
    <name evidence="3" type="ORF">NEE01_17445</name>
</gene>
<dbReference type="EMBL" id="JANFAV010000014">
    <property type="protein sequence ID" value="MCW6536565.1"/>
    <property type="molecule type" value="Genomic_DNA"/>
</dbReference>
<sequence length="86" mass="9360">MPQPARRQDYAREPRQVSLPEPRWIAGDGGDSPVRELHGRLLEAFGTEGARRPANEKLSLTLRVATIVGASIALWAVIGGVIYALI</sequence>
<reference evidence="3" key="1">
    <citation type="submission" date="2022-06" db="EMBL/GenBank/DDBJ databases">
        <title>Sphingomonas sp. nov. isolated from rhizosphere soil of tomato.</title>
        <authorList>
            <person name="Dong H."/>
            <person name="Gao R."/>
        </authorList>
    </citation>
    <scope>NUCLEOTIDE SEQUENCE</scope>
    <source>
        <strain evidence="3">MMSM24</strain>
    </source>
</reference>
<evidence type="ECO:0000313" key="3">
    <source>
        <dbReference type="EMBL" id="MCW6536565.1"/>
    </source>
</evidence>
<accession>A0AA41Z9N1</accession>
<keyword evidence="2" id="KW-0812">Transmembrane</keyword>
<evidence type="ECO:0000256" key="1">
    <source>
        <dbReference type="SAM" id="MobiDB-lite"/>
    </source>
</evidence>
<keyword evidence="4" id="KW-1185">Reference proteome</keyword>
<dbReference type="AlphaFoldDB" id="A0AA41Z9N1"/>
<dbReference type="RefSeq" id="WP_179513250.1">
    <property type="nucleotide sequence ID" value="NZ_JANFAU010000017.1"/>
</dbReference>
<proteinExistence type="predicted"/>
<comment type="caution">
    <text evidence="3">The sequence shown here is derived from an EMBL/GenBank/DDBJ whole genome shotgun (WGS) entry which is preliminary data.</text>
</comment>
<evidence type="ECO:0000256" key="2">
    <source>
        <dbReference type="SAM" id="Phobius"/>
    </source>
</evidence>
<evidence type="ECO:0000313" key="4">
    <source>
        <dbReference type="Proteomes" id="UP001165565"/>
    </source>
</evidence>
<protein>
    <submittedName>
        <fullName evidence="3">Uncharacterized protein</fullName>
    </submittedName>
</protein>
<feature type="region of interest" description="Disordered" evidence="1">
    <location>
        <begin position="1"/>
        <end position="30"/>
    </location>
</feature>
<feature type="compositionally biased region" description="Basic and acidic residues" evidence="1">
    <location>
        <begin position="1"/>
        <end position="15"/>
    </location>
</feature>